<evidence type="ECO:0000313" key="4">
    <source>
        <dbReference type="Proteomes" id="UP001341840"/>
    </source>
</evidence>
<feature type="region of interest" description="Disordered" evidence="1">
    <location>
        <begin position="135"/>
        <end position="178"/>
    </location>
</feature>
<keyword evidence="4" id="KW-1185">Reference proteome</keyword>
<dbReference type="Pfam" id="PF03108">
    <property type="entry name" value="DBD_Tnp_Mut"/>
    <property type="match status" value="1"/>
</dbReference>
<reference evidence="3 4" key="1">
    <citation type="journal article" date="2023" name="Plants (Basel)">
        <title>Bridging the Gap: Combining Genomics and Transcriptomics Approaches to Understand Stylosanthes scabra, an Orphan Legume from the Brazilian Caatinga.</title>
        <authorList>
            <person name="Ferreira-Neto J.R.C."/>
            <person name="da Silva M.D."/>
            <person name="Binneck E."/>
            <person name="de Melo N.F."/>
            <person name="da Silva R.H."/>
            <person name="de Melo A.L.T.M."/>
            <person name="Pandolfi V."/>
            <person name="Bustamante F.O."/>
            <person name="Brasileiro-Vidal A.C."/>
            <person name="Benko-Iseppon A.M."/>
        </authorList>
    </citation>
    <scope>NUCLEOTIDE SEQUENCE [LARGE SCALE GENOMIC DNA]</scope>
    <source>
        <tissue evidence="3">Leaves</tissue>
    </source>
</reference>
<feature type="non-terminal residue" evidence="3">
    <location>
        <position position="1"/>
    </location>
</feature>
<dbReference type="Proteomes" id="UP001341840">
    <property type="component" value="Unassembled WGS sequence"/>
</dbReference>
<evidence type="ECO:0000313" key="3">
    <source>
        <dbReference type="EMBL" id="MED6212077.1"/>
    </source>
</evidence>
<organism evidence="3 4">
    <name type="scientific">Stylosanthes scabra</name>
    <dbReference type="NCBI Taxonomy" id="79078"/>
    <lineage>
        <taxon>Eukaryota</taxon>
        <taxon>Viridiplantae</taxon>
        <taxon>Streptophyta</taxon>
        <taxon>Embryophyta</taxon>
        <taxon>Tracheophyta</taxon>
        <taxon>Spermatophyta</taxon>
        <taxon>Magnoliopsida</taxon>
        <taxon>eudicotyledons</taxon>
        <taxon>Gunneridae</taxon>
        <taxon>Pentapetalae</taxon>
        <taxon>rosids</taxon>
        <taxon>fabids</taxon>
        <taxon>Fabales</taxon>
        <taxon>Fabaceae</taxon>
        <taxon>Papilionoideae</taxon>
        <taxon>50 kb inversion clade</taxon>
        <taxon>dalbergioids sensu lato</taxon>
        <taxon>Dalbergieae</taxon>
        <taxon>Pterocarpus clade</taxon>
        <taxon>Stylosanthes</taxon>
    </lineage>
</organism>
<name>A0ABU6YQP2_9FABA</name>
<feature type="domain" description="Transposase MuDR plant" evidence="2">
    <location>
        <begin position="216"/>
        <end position="276"/>
    </location>
</feature>
<protein>
    <recommendedName>
        <fullName evidence="2">Transposase MuDR plant domain-containing protein</fullName>
    </recommendedName>
</protein>
<accession>A0ABU6YQP2</accession>
<evidence type="ECO:0000256" key="1">
    <source>
        <dbReference type="SAM" id="MobiDB-lite"/>
    </source>
</evidence>
<dbReference type="EMBL" id="JASCZI010242798">
    <property type="protein sequence ID" value="MED6212077.1"/>
    <property type="molecule type" value="Genomic_DNA"/>
</dbReference>
<proteinExistence type="predicted"/>
<gene>
    <name evidence="3" type="ORF">PIB30_079809</name>
</gene>
<sequence length="297" mass="33117">KLGVARSKRISKLFYRAPVAVLSEHVKYGSFVVQTDADLEVIFHCRRYFPEVRTTELFAKLEDIVTRSGGSNLIPPSVDIGGSSSSTPIAPVVPVLPPPVASPSFATNLHHDYDNQCDLEDNRLFGQITEPEGVEEALCEDEEEDEPELVPEDSDDDDRSILVPRRESASSGSHQYPEHFSSLDIEAAAPTHEEHDAGTGFSGGGLVDVLTPNEFEIGQIFQTKEEAVLSVKSYSIRRGVEYKVKESNHAKYHARCKNFGSGCEWLIRVALRTRKGFWEVRRYNGAHTWLATDIQLE</sequence>
<dbReference type="InterPro" id="IPR004332">
    <property type="entry name" value="Transposase_MuDR"/>
</dbReference>
<feature type="compositionally biased region" description="Acidic residues" evidence="1">
    <location>
        <begin position="135"/>
        <end position="158"/>
    </location>
</feature>
<evidence type="ECO:0000259" key="2">
    <source>
        <dbReference type="Pfam" id="PF03108"/>
    </source>
</evidence>
<comment type="caution">
    <text evidence="3">The sequence shown here is derived from an EMBL/GenBank/DDBJ whole genome shotgun (WGS) entry which is preliminary data.</text>
</comment>